<comment type="caution">
    <text evidence="1">The sequence shown here is derived from an EMBL/GenBank/DDBJ whole genome shotgun (WGS) entry which is preliminary data.</text>
</comment>
<organism evidence="1">
    <name type="scientific">marine sediment metagenome</name>
    <dbReference type="NCBI Taxonomy" id="412755"/>
    <lineage>
        <taxon>unclassified sequences</taxon>
        <taxon>metagenomes</taxon>
        <taxon>ecological metagenomes</taxon>
    </lineage>
</organism>
<name>A0A0F9SPN4_9ZZZZ</name>
<sequence length="87" mass="10227">MDRHVSAGGCEVKNYDVHMYVNRHGRWQATVTWSVDLQPCVLPKQRTYKTDDYRYRSYVVYEVDAVIEKIEAKEKQDGKESGQEVDQ</sequence>
<accession>A0A0F9SPN4</accession>
<dbReference type="EMBL" id="LAZR01001795">
    <property type="protein sequence ID" value="KKN38906.1"/>
    <property type="molecule type" value="Genomic_DNA"/>
</dbReference>
<dbReference type="AlphaFoldDB" id="A0A0F9SPN4"/>
<gene>
    <name evidence="1" type="ORF">LCGC14_0748670</name>
</gene>
<protein>
    <submittedName>
        <fullName evidence="1">Uncharacterized protein</fullName>
    </submittedName>
</protein>
<evidence type="ECO:0000313" key="1">
    <source>
        <dbReference type="EMBL" id="KKN38906.1"/>
    </source>
</evidence>
<reference evidence="1" key="1">
    <citation type="journal article" date="2015" name="Nature">
        <title>Complex archaea that bridge the gap between prokaryotes and eukaryotes.</title>
        <authorList>
            <person name="Spang A."/>
            <person name="Saw J.H."/>
            <person name="Jorgensen S.L."/>
            <person name="Zaremba-Niedzwiedzka K."/>
            <person name="Martijn J."/>
            <person name="Lind A.E."/>
            <person name="van Eijk R."/>
            <person name="Schleper C."/>
            <person name="Guy L."/>
            <person name="Ettema T.J."/>
        </authorList>
    </citation>
    <scope>NUCLEOTIDE SEQUENCE</scope>
</reference>
<proteinExistence type="predicted"/>